<dbReference type="InterPro" id="IPR036875">
    <property type="entry name" value="Znf_CCHC_sf"/>
</dbReference>
<dbReference type="AlphaFoldDB" id="A0A3B0QNA7"/>
<evidence type="ECO:0000256" key="6">
    <source>
        <dbReference type="ARBA" id="ARBA00022759"/>
    </source>
</evidence>
<dbReference type="GO" id="GO:0008233">
    <property type="term" value="F:peptidase activity"/>
    <property type="evidence" value="ECO:0007669"/>
    <property type="project" value="UniProtKB-KW"/>
</dbReference>
<keyword evidence="12" id="KW-0808">Transferase</keyword>
<evidence type="ECO:0000256" key="4">
    <source>
        <dbReference type="ARBA" id="ARBA00022723"/>
    </source>
</evidence>
<dbReference type="GO" id="GO:0006508">
    <property type="term" value="P:proteolysis"/>
    <property type="evidence" value="ECO:0007669"/>
    <property type="project" value="UniProtKB-KW"/>
</dbReference>
<keyword evidence="13" id="KW-0233">DNA recombination</keyword>
<keyword evidence="12" id="KW-0239">DNA-directed DNA polymerase</keyword>
<evidence type="ECO:0000256" key="2">
    <source>
        <dbReference type="ARBA" id="ARBA00022670"/>
    </source>
</evidence>
<keyword evidence="14" id="KW-0863">Zinc-finger</keyword>
<dbReference type="GO" id="GO:0003887">
    <property type="term" value="F:DNA-directed DNA polymerase activity"/>
    <property type="evidence" value="ECO:0007669"/>
    <property type="project" value="UniProtKB-KW"/>
</dbReference>
<evidence type="ECO:0000256" key="13">
    <source>
        <dbReference type="ARBA" id="ARBA00023172"/>
    </source>
</evidence>
<dbReference type="InterPro" id="IPR039537">
    <property type="entry name" value="Retrotran_Ty1/copia-like"/>
</dbReference>
<dbReference type="EMBL" id="LS999193">
    <property type="protein sequence ID" value="SZF06511.1"/>
    <property type="molecule type" value="mRNA"/>
</dbReference>
<gene>
    <name evidence="18" type="primary">PSOVI33g01410</name>
    <name evidence="16" type="synonym">PSOVI08g01710</name>
    <name evidence="17" type="synonym">PSOVI26g00430</name>
    <name evidence="19" type="synonym">PSOVI35g01570</name>
    <name evidence="20" type="synonym">PSOVI38g00730</name>
</gene>
<dbReference type="GO" id="GO:0008270">
    <property type="term" value="F:zinc ion binding"/>
    <property type="evidence" value="ECO:0007669"/>
    <property type="project" value="UniProtKB-KW"/>
</dbReference>
<keyword evidence="2" id="KW-0645">Protease</keyword>
<keyword evidence="12" id="KW-0548">Nucleotidyltransferase</keyword>
<evidence type="ECO:0000256" key="3">
    <source>
        <dbReference type="ARBA" id="ARBA00022722"/>
    </source>
</evidence>
<dbReference type="GO" id="GO:0003964">
    <property type="term" value="F:RNA-directed DNA polymerase activity"/>
    <property type="evidence" value="ECO:0007669"/>
    <property type="project" value="UniProtKB-KW"/>
</dbReference>
<evidence type="ECO:0000313" key="18">
    <source>
        <dbReference type="EMBL" id="SZF06508.1"/>
    </source>
</evidence>
<keyword evidence="4" id="KW-0479">Metal-binding</keyword>
<evidence type="ECO:0000259" key="15">
    <source>
        <dbReference type="PROSITE" id="PS50158"/>
    </source>
</evidence>
<keyword evidence="7" id="KW-0378">Hydrolase</keyword>
<evidence type="ECO:0000313" key="19">
    <source>
        <dbReference type="EMBL" id="SZF06509.1"/>
    </source>
</evidence>
<evidence type="ECO:0000256" key="1">
    <source>
        <dbReference type="ARBA" id="ARBA00002180"/>
    </source>
</evidence>
<sequence length="580" mass="67237">MVETRSASNNMANENNLVDSLRNLVNNLVDSLRNLVMAENQRPKINPAPLNIKFDGDNLKDWLFELKLWAIESKCDELLDVDQMIIGKEEDIKMIRATILRNMNRDIAMLVCDKNLPSEIIEELKARYEQSSSRKMVQLHAEWNAIKMKPDESLQAYISRFDLKLQEANKAGANIPNEIIIDKFLKSLTSKYDSYKQVLEMSDNLDYLTIKQKLIGIKFDNDNNNNSQIPSNQAFQSNQQNFQRSRRMPRKCYNCGSANHIIRNCPTAILQRQQRQQYGRQNFNHQRRNVNSRRALLSQQDESESIEQHYAFAVPDSNNSNEWYVDSASSNHYSNSDLNFKNKRNHISTVLAANGQQCSVQSIGDMDLKTENGVVMKLKNVQYIPEFEKNLLSVPATCDRGNIVIFNRNECIFVDENCDLYFDETKLKMKVPRKNNAYVFNANKTNFDNYPMSLFNDENNAFAVIPWHRRFGHPGINKLSRMLNTTIRHLDCEECNMTKIVRTSHPERFENFKLMQRVSADIMGPLPDSFAGHKYVLHLVEHSSSFGGVYMIKTKTEAVKYVIDFINYCENQTNKKLKEV</sequence>
<dbReference type="GO" id="GO:0004519">
    <property type="term" value="F:endonuclease activity"/>
    <property type="evidence" value="ECO:0007669"/>
    <property type="project" value="UniProtKB-KW"/>
</dbReference>
<keyword evidence="10" id="KW-0229">DNA integration</keyword>
<evidence type="ECO:0000313" key="17">
    <source>
        <dbReference type="EMBL" id="SZF06475.1"/>
    </source>
</evidence>
<evidence type="ECO:0000313" key="20">
    <source>
        <dbReference type="EMBL" id="SZF06511.1"/>
    </source>
</evidence>
<accession>A0A3B0QNA7</accession>
<keyword evidence="14" id="KW-0862">Zinc</keyword>
<dbReference type="Gene3D" id="4.10.60.10">
    <property type="entry name" value="Zinc finger, CCHC-type"/>
    <property type="match status" value="1"/>
</dbReference>
<organism evidence="18">
    <name type="scientific">Psoroptes ovis</name>
    <name type="common">Sheep scab mite</name>
    <dbReference type="NCBI Taxonomy" id="83912"/>
    <lineage>
        <taxon>Eukaryota</taxon>
        <taxon>Metazoa</taxon>
        <taxon>Ecdysozoa</taxon>
        <taxon>Arthropoda</taxon>
        <taxon>Chelicerata</taxon>
        <taxon>Arachnida</taxon>
        <taxon>Acari</taxon>
        <taxon>Acariformes</taxon>
        <taxon>Sarcoptiformes</taxon>
        <taxon>Astigmata</taxon>
        <taxon>Psoroptidia</taxon>
        <taxon>Sarcoptoidea</taxon>
        <taxon>Psoroptidae</taxon>
        <taxon>Psoroptes</taxon>
    </lineage>
</organism>
<evidence type="ECO:0000313" key="16">
    <source>
        <dbReference type="EMBL" id="SZF06439.1"/>
    </source>
</evidence>
<dbReference type="InterPro" id="IPR054722">
    <property type="entry name" value="PolX-like_BBD"/>
</dbReference>
<dbReference type="SMART" id="SM00343">
    <property type="entry name" value="ZnF_C2HC"/>
    <property type="match status" value="1"/>
</dbReference>
<name>A0A3B0QNA7_PSOOV</name>
<reference evidence="18" key="1">
    <citation type="submission" date="2018-09" db="EMBL/GenBank/DDBJ databases">
        <authorList>
            <person name="Parvin R."/>
            <person name="Begum J.A."/>
            <person name="Chowdhury E.H."/>
            <person name="Islam M.R."/>
            <person name="Harder T."/>
        </authorList>
    </citation>
    <scope>NUCLEOTIDE SEQUENCE</scope>
</reference>
<dbReference type="EMBL" id="LS999190">
    <property type="protein sequence ID" value="SZF06508.1"/>
    <property type="molecule type" value="mRNA"/>
</dbReference>
<evidence type="ECO:0000256" key="14">
    <source>
        <dbReference type="PROSITE-ProRule" id="PRU00047"/>
    </source>
</evidence>
<keyword evidence="9" id="KW-0460">Magnesium</keyword>
<comment type="function">
    <text evidence="1">The aspartyl protease (PR) mediates the proteolytic cleavages of the Gag and Gag-Pol polyproteins after assembly of the VLP.</text>
</comment>
<dbReference type="InterPro" id="IPR001878">
    <property type="entry name" value="Znf_CCHC"/>
</dbReference>
<dbReference type="GO" id="GO:0015074">
    <property type="term" value="P:DNA integration"/>
    <property type="evidence" value="ECO:0007669"/>
    <property type="project" value="UniProtKB-KW"/>
</dbReference>
<dbReference type="Pfam" id="PF22936">
    <property type="entry name" value="Pol_BBD"/>
    <property type="match status" value="1"/>
</dbReference>
<dbReference type="PANTHER" id="PTHR42648:SF11">
    <property type="entry name" value="TRANSPOSON TY4-P GAG-POL POLYPROTEIN"/>
    <property type="match status" value="1"/>
</dbReference>
<dbReference type="Pfam" id="PF14223">
    <property type="entry name" value="Retrotran_gag_2"/>
    <property type="match status" value="1"/>
</dbReference>
<dbReference type="EMBL" id="LS999157">
    <property type="protein sequence ID" value="SZF06475.1"/>
    <property type="molecule type" value="mRNA"/>
</dbReference>
<feature type="domain" description="CCHC-type" evidence="15">
    <location>
        <begin position="250"/>
        <end position="266"/>
    </location>
</feature>
<dbReference type="EMBL" id="LS999191">
    <property type="protein sequence ID" value="SZF06509.1"/>
    <property type="molecule type" value="mRNA"/>
</dbReference>
<keyword evidence="3" id="KW-0540">Nuclease</keyword>
<evidence type="ECO:0000256" key="10">
    <source>
        <dbReference type="ARBA" id="ARBA00022908"/>
    </source>
</evidence>
<dbReference type="PANTHER" id="PTHR42648">
    <property type="entry name" value="TRANSPOSASE, PUTATIVE-RELATED"/>
    <property type="match status" value="1"/>
</dbReference>
<dbReference type="GO" id="GO:0005524">
    <property type="term" value="F:ATP binding"/>
    <property type="evidence" value="ECO:0007669"/>
    <property type="project" value="UniProtKB-KW"/>
</dbReference>
<dbReference type="GO" id="GO:0003676">
    <property type="term" value="F:nucleic acid binding"/>
    <property type="evidence" value="ECO:0007669"/>
    <property type="project" value="InterPro"/>
</dbReference>
<evidence type="ECO:0000256" key="8">
    <source>
        <dbReference type="ARBA" id="ARBA00022840"/>
    </source>
</evidence>
<evidence type="ECO:0000256" key="5">
    <source>
        <dbReference type="ARBA" id="ARBA00022741"/>
    </source>
</evidence>
<keyword evidence="5" id="KW-0547">Nucleotide-binding</keyword>
<protein>
    <submittedName>
        <fullName evidence="18">Retrovirus-related Polpolyprotein from transposon TNT1-94</fullName>
    </submittedName>
</protein>
<keyword evidence="11" id="KW-0695">RNA-directed DNA polymerase</keyword>
<dbReference type="EMBL" id="LS999121">
    <property type="protein sequence ID" value="SZF06439.1"/>
    <property type="molecule type" value="mRNA"/>
</dbReference>
<evidence type="ECO:0000256" key="9">
    <source>
        <dbReference type="ARBA" id="ARBA00022842"/>
    </source>
</evidence>
<dbReference type="SUPFAM" id="SSF57756">
    <property type="entry name" value="Retrovirus zinc finger-like domains"/>
    <property type="match status" value="1"/>
</dbReference>
<evidence type="ECO:0000256" key="12">
    <source>
        <dbReference type="ARBA" id="ARBA00022932"/>
    </source>
</evidence>
<dbReference type="Pfam" id="PF00098">
    <property type="entry name" value="zf-CCHC"/>
    <property type="match status" value="1"/>
</dbReference>
<dbReference type="GO" id="GO:0006310">
    <property type="term" value="P:DNA recombination"/>
    <property type="evidence" value="ECO:0007669"/>
    <property type="project" value="UniProtKB-KW"/>
</dbReference>
<keyword evidence="8" id="KW-0067">ATP-binding</keyword>
<keyword evidence="6" id="KW-0255">Endonuclease</keyword>
<dbReference type="PROSITE" id="PS50158">
    <property type="entry name" value="ZF_CCHC"/>
    <property type="match status" value="1"/>
</dbReference>
<evidence type="ECO:0000256" key="11">
    <source>
        <dbReference type="ARBA" id="ARBA00022918"/>
    </source>
</evidence>
<proteinExistence type="evidence at transcript level"/>
<evidence type="ECO:0000256" key="7">
    <source>
        <dbReference type="ARBA" id="ARBA00022801"/>
    </source>
</evidence>